<accession>A0A9W9MLG1</accession>
<gene>
    <name evidence="1" type="ORF">N7449_005595</name>
</gene>
<comment type="caution">
    <text evidence="1">The sequence shown here is derived from an EMBL/GenBank/DDBJ whole genome shotgun (WGS) entry which is preliminary data.</text>
</comment>
<dbReference type="Proteomes" id="UP001150942">
    <property type="component" value="Unassembled WGS sequence"/>
</dbReference>
<evidence type="ECO:0000313" key="1">
    <source>
        <dbReference type="EMBL" id="KAJ5203516.1"/>
    </source>
</evidence>
<dbReference type="EMBL" id="JAPQKQ010000003">
    <property type="protein sequence ID" value="KAJ5203516.1"/>
    <property type="molecule type" value="Genomic_DNA"/>
</dbReference>
<dbReference type="AlphaFoldDB" id="A0A9W9MLG1"/>
<reference evidence="1" key="1">
    <citation type="submission" date="2022-11" db="EMBL/GenBank/DDBJ databases">
        <authorList>
            <person name="Petersen C."/>
        </authorList>
    </citation>
    <scope>NUCLEOTIDE SEQUENCE</scope>
    <source>
        <strain evidence="1">IBT 20477</strain>
    </source>
</reference>
<organism evidence="1 2">
    <name type="scientific">Penicillium cf. viridicatum</name>
    <dbReference type="NCBI Taxonomy" id="2972119"/>
    <lineage>
        <taxon>Eukaryota</taxon>
        <taxon>Fungi</taxon>
        <taxon>Dikarya</taxon>
        <taxon>Ascomycota</taxon>
        <taxon>Pezizomycotina</taxon>
        <taxon>Eurotiomycetes</taxon>
        <taxon>Eurotiomycetidae</taxon>
        <taxon>Eurotiales</taxon>
        <taxon>Aspergillaceae</taxon>
        <taxon>Penicillium</taxon>
    </lineage>
</organism>
<proteinExistence type="predicted"/>
<reference evidence="1" key="2">
    <citation type="journal article" date="2023" name="IMA Fungus">
        <title>Comparative genomic study of the Penicillium genus elucidates a diverse pangenome and 15 lateral gene transfer events.</title>
        <authorList>
            <person name="Petersen C."/>
            <person name="Sorensen T."/>
            <person name="Nielsen M.R."/>
            <person name="Sondergaard T.E."/>
            <person name="Sorensen J.L."/>
            <person name="Fitzpatrick D.A."/>
            <person name="Frisvad J.C."/>
            <person name="Nielsen K.L."/>
        </authorList>
    </citation>
    <scope>NUCLEOTIDE SEQUENCE</scope>
    <source>
        <strain evidence="1">IBT 20477</strain>
    </source>
</reference>
<protein>
    <submittedName>
        <fullName evidence="1">Uncharacterized protein</fullName>
    </submittedName>
</protein>
<keyword evidence="2" id="KW-1185">Reference proteome</keyword>
<evidence type="ECO:0000313" key="2">
    <source>
        <dbReference type="Proteomes" id="UP001150942"/>
    </source>
</evidence>
<name>A0A9W9MLG1_9EURO</name>
<sequence>MTKSAWEKDDFEWWIKQQWESKWKTVGFEIELQDSSLVMTANDWWGFFKLHETIARSWQCPKTIASSILKVS</sequence>